<reference evidence="7" key="1">
    <citation type="journal article" date="2013" name="PLoS Genet.">
        <title>The genome of Spraguea lophii and the basis of host-microsporidian interactions.</title>
        <authorList>
            <person name="Campbell S.E."/>
            <person name="Williams T.A."/>
            <person name="Yousuf A."/>
            <person name="Soanes D.M."/>
            <person name="Paszkiewicz K.H."/>
            <person name="Williams B.A.P."/>
        </authorList>
    </citation>
    <scope>NUCLEOTIDE SEQUENCE [LARGE SCALE GENOMIC DNA]</scope>
    <source>
        <strain evidence="7">42_110</strain>
    </source>
</reference>
<feature type="transmembrane region" description="Helical" evidence="5">
    <location>
        <begin position="88"/>
        <end position="112"/>
    </location>
</feature>
<dbReference type="VEuPathDB" id="MicrosporidiaDB:SLOPH_361"/>
<dbReference type="PANTHER" id="PTHR10989:SF16">
    <property type="entry name" value="AT02829P-RELATED"/>
    <property type="match status" value="1"/>
</dbReference>
<feature type="transmembrane region" description="Helical" evidence="5">
    <location>
        <begin position="164"/>
        <end position="180"/>
    </location>
</feature>
<dbReference type="InParanoid" id="S7W9G7"/>
<feature type="transmembrane region" description="Helical" evidence="5">
    <location>
        <begin position="21"/>
        <end position="38"/>
    </location>
</feature>
<evidence type="ECO:0000256" key="1">
    <source>
        <dbReference type="ARBA" id="ARBA00004127"/>
    </source>
</evidence>
<protein>
    <submittedName>
        <fullName evidence="6">FAR-17a/AIG1-like protein</fullName>
    </submittedName>
</protein>
<gene>
    <name evidence="6" type="ORF">SLOPH_361</name>
</gene>
<dbReference type="FunCoup" id="S7W9G7">
    <property type="interactions" value="35"/>
</dbReference>
<evidence type="ECO:0000256" key="5">
    <source>
        <dbReference type="SAM" id="Phobius"/>
    </source>
</evidence>
<dbReference type="GO" id="GO:0012505">
    <property type="term" value="C:endomembrane system"/>
    <property type="evidence" value="ECO:0007669"/>
    <property type="project" value="UniProtKB-SubCell"/>
</dbReference>
<dbReference type="InterPro" id="IPR006838">
    <property type="entry name" value="ADTRP_AIG1"/>
</dbReference>
<feature type="transmembrane region" description="Helical" evidence="5">
    <location>
        <begin position="200"/>
        <end position="226"/>
    </location>
</feature>
<organism evidence="6 7">
    <name type="scientific">Spraguea lophii (strain 42_110)</name>
    <name type="common">Microsporidian parasite</name>
    <dbReference type="NCBI Taxonomy" id="1358809"/>
    <lineage>
        <taxon>Eukaryota</taxon>
        <taxon>Fungi</taxon>
        <taxon>Fungi incertae sedis</taxon>
        <taxon>Microsporidia</taxon>
        <taxon>Spragueidae</taxon>
        <taxon>Spraguea</taxon>
    </lineage>
</organism>
<dbReference type="GO" id="GO:0016020">
    <property type="term" value="C:membrane"/>
    <property type="evidence" value="ECO:0007669"/>
    <property type="project" value="InterPro"/>
</dbReference>
<evidence type="ECO:0000313" key="7">
    <source>
        <dbReference type="Proteomes" id="UP000014978"/>
    </source>
</evidence>
<comment type="subcellular location">
    <subcellularLocation>
        <location evidence="1">Endomembrane system</location>
        <topology evidence="1">Multi-pass membrane protein</topology>
    </subcellularLocation>
</comment>
<dbReference type="OrthoDB" id="1898221at2759"/>
<keyword evidence="4 5" id="KW-0472">Membrane</keyword>
<accession>S7W9G7</accession>
<dbReference type="OMA" id="WAHYLAS"/>
<proteinExistence type="predicted"/>
<evidence type="ECO:0000256" key="2">
    <source>
        <dbReference type="ARBA" id="ARBA00022692"/>
    </source>
</evidence>
<evidence type="ECO:0000256" key="4">
    <source>
        <dbReference type="ARBA" id="ARBA00023136"/>
    </source>
</evidence>
<name>S7W9G7_SPRLO</name>
<comment type="caution">
    <text evidence="6">The sequence shown here is derived from an EMBL/GenBank/DDBJ whole genome shotgun (WGS) entry which is preliminary data.</text>
</comment>
<keyword evidence="3 5" id="KW-1133">Transmembrane helix</keyword>
<dbReference type="Proteomes" id="UP000014978">
    <property type="component" value="Unassembled WGS sequence"/>
</dbReference>
<dbReference type="HOGENOM" id="CLU_103036_0_0_1"/>
<dbReference type="Pfam" id="PF04750">
    <property type="entry name" value="Far-17a_AIG1"/>
    <property type="match status" value="1"/>
</dbReference>
<evidence type="ECO:0000313" key="6">
    <source>
        <dbReference type="EMBL" id="EPR79565.1"/>
    </source>
</evidence>
<dbReference type="PANTHER" id="PTHR10989">
    <property type="entry name" value="ANDROGEN-INDUCED PROTEIN 1-RELATED"/>
    <property type="match status" value="1"/>
</dbReference>
<feature type="transmembrane region" description="Helical" evidence="5">
    <location>
        <begin position="132"/>
        <end position="152"/>
    </location>
</feature>
<dbReference type="EMBL" id="ATCN01000198">
    <property type="protein sequence ID" value="EPR79565.1"/>
    <property type="molecule type" value="Genomic_DNA"/>
</dbReference>
<keyword evidence="2 5" id="KW-0812">Transmembrane</keyword>
<keyword evidence="7" id="KW-1185">Reference proteome</keyword>
<sequence length="236" mass="27639">MENKSNFVNKKTMAHNPMFTEIIRIICISLFVHDILGYNLSKHFKTYFSSIFGGRSMYFTVFSLGMTIIALSTGIISRITKHKKLKSVYEICLVVAFTAETIVTVTFWPLYIFKQDLLYSDVLSKKEMIDKIYTDIIQHILPFIVLIFEICIIPLKINIKQKTFAFVYSTSYMLWAHYLASRNNIWAYPLLKKITSLFRMLLATTLTMIGLIICEYLCIFVNRIHFKKRSSKQKKM</sequence>
<dbReference type="AlphaFoldDB" id="S7W9G7"/>
<feature type="transmembrane region" description="Helical" evidence="5">
    <location>
        <begin position="58"/>
        <end position="76"/>
    </location>
</feature>
<evidence type="ECO:0000256" key="3">
    <source>
        <dbReference type="ARBA" id="ARBA00022989"/>
    </source>
</evidence>